<protein>
    <submittedName>
        <fullName evidence="1">Uncharacterized protein</fullName>
    </submittedName>
</protein>
<organism evidence="1 2">
    <name type="scientific">Enterococcus aquimarinus</name>
    <dbReference type="NCBI Taxonomy" id="328396"/>
    <lineage>
        <taxon>Bacteria</taxon>
        <taxon>Bacillati</taxon>
        <taxon>Bacillota</taxon>
        <taxon>Bacilli</taxon>
        <taxon>Lactobacillales</taxon>
        <taxon>Enterococcaceae</taxon>
        <taxon>Enterococcus</taxon>
    </lineage>
</organism>
<comment type="caution">
    <text evidence="1">The sequence shown here is derived from an EMBL/GenBank/DDBJ whole genome shotgun (WGS) entry which is preliminary data.</text>
</comment>
<name>A0A9E3ZTU4_9ENTE</name>
<dbReference type="AlphaFoldDB" id="A0A9E3ZTU4"/>
<sequence>MEINLFQGHVDNELDKMYTQLSGDEKLIVELYGLLAINKPGEKQDFEISQEVLIDKETNKIKARYIVDIPLRFTNK</sequence>
<evidence type="ECO:0000313" key="1">
    <source>
        <dbReference type="EMBL" id="MCC9273438.1"/>
    </source>
</evidence>
<dbReference type="Proteomes" id="UP000813384">
    <property type="component" value="Unassembled WGS sequence"/>
</dbReference>
<proteinExistence type="predicted"/>
<accession>A0A9E3ZTU4</accession>
<reference evidence="1" key="1">
    <citation type="journal article" date="2021" name="PeerJ">
        <title>Extensive microbial diversity within the chicken gut microbiome revealed by metagenomics and culture.</title>
        <authorList>
            <person name="Gilroy R."/>
            <person name="Ravi A."/>
            <person name="Getino M."/>
            <person name="Pursley I."/>
            <person name="Horton D.L."/>
            <person name="Alikhan N.F."/>
            <person name="Baker D."/>
            <person name="Gharbi K."/>
            <person name="Hall N."/>
            <person name="Watson M."/>
            <person name="Adriaenssens E.M."/>
            <person name="Foster-Nyarko E."/>
            <person name="Jarju S."/>
            <person name="Secka A."/>
            <person name="Antonio M."/>
            <person name="Oren A."/>
            <person name="Chaudhuri R.R."/>
            <person name="La Ragione R."/>
            <person name="Hildebrand F."/>
            <person name="Pallen M.J."/>
        </authorList>
    </citation>
    <scope>NUCLEOTIDE SEQUENCE</scope>
    <source>
        <strain evidence="1">150</strain>
    </source>
</reference>
<dbReference type="EMBL" id="JAJJVO010000061">
    <property type="protein sequence ID" value="MCC9273438.1"/>
    <property type="molecule type" value="Genomic_DNA"/>
</dbReference>
<evidence type="ECO:0000313" key="2">
    <source>
        <dbReference type="Proteomes" id="UP000813384"/>
    </source>
</evidence>
<gene>
    <name evidence="1" type="ORF">K8V42_04010</name>
</gene>
<reference evidence="1" key="2">
    <citation type="submission" date="2021-11" db="EMBL/GenBank/DDBJ databases">
        <authorList>
            <person name="Gilroy R."/>
        </authorList>
    </citation>
    <scope>NUCLEOTIDE SEQUENCE</scope>
    <source>
        <strain evidence="1">150</strain>
    </source>
</reference>